<organism evidence="1 3">
    <name type="scientific">Clostridium butyricum</name>
    <dbReference type="NCBI Taxonomy" id="1492"/>
    <lineage>
        <taxon>Bacteria</taxon>
        <taxon>Bacillati</taxon>
        <taxon>Bacillota</taxon>
        <taxon>Clostridia</taxon>
        <taxon>Eubacteriales</taxon>
        <taxon>Clostridiaceae</taxon>
        <taxon>Clostridium</taxon>
    </lineage>
</organism>
<proteinExistence type="predicted"/>
<evidence type="ECO:0000313" key="1">
    <source>
        <dbReference type="EMBL" id="GEQ21415.1"/>
    </source>
</evidence>
<reference evidence="2 4" key="2">
    <citation type="submission" date="2020-01" db="EMBL/GenBank/DDBJ databases">
        <title>Genome sequence of a 1,3-propanediol producer, Clostridium butyricum S3.</title>
        <authorList>
            <person name="Zhou J."/>
        </authorList>
    </citation>
    <scope>NUCLEOTIDE SEQUENCE [LARGE SCALE GENOMIC DNA]</scope>
    <source>
        <strain evidence="2 4">S3</strain>
    </source>
</reference>
<reference evidence="1 3" key="1">
    <citation type="submission" date="2019-07" db="EMBL/GenBank/DDBJ databases">
        <title>Whole genome shotgun sequence of Clostridium butyricum NBRC 3858.</title>
        <authorList>
            <person name="Hosoyama A."/>
            <person name="Uohara A."/>
            <person name="Ohji S."/>
            <person name="Ichikawa N."/>
        </authorList>
    </citation>
    <scope>NUCLEOTIDE SEQUENCE [LARGE SCALE GENOMIC DNA]</scope>
    <source>
        <strain evidence="1 3">NBRC 3858</strain>
    </source>
</reference>
<evidence type="ECO:0000313" key="4">
    <source>
        <dbReference type="Proteomes" id="UP000474042"/>
    </source>
</evidence>
<comment type="caution">
    <text evidence="1">The sequence shown here is derived from an EMBL/GenBank/DDBJ whole genome shotgun (WGS) entry which is preliminary data.</text>
</comment>
<dbReference type="AlphaFoldDB" id="A0A512TMG3"/>
<protein>
    <submittedName>
        <fullName evidence="1">Uncharacterized protein</fullName>
    </submittedName>
</protein>
<name>A0A512TMG3_CLOBU</name>
<dbReference type="Proteomes" id="UP000474042">
    <property type="component" value="Unassembled WGS sequence"/>
</dbReference>
<sequence length="69" mass="8006">MDFTNINLINLNKTNLEAINGGGFWEDVGEWAGEHTARGTWNKLADAYCRYEWNISYKEYCKLVGAKWD</sequence>
<accession>A0A512TMG3</accession>
<dbReference type="EMBL" id="BKBC01000022">
    <property type="protein sequence ID" value="GEQ21415.1"/>
    <property type="molecule type" value="Genomic_DNA"/>
</dbReference>
<dbReference type="Proteomes" id="UP000321089">
    <property type="component" value="Unassembled WGS sequence"/>
</dbReference>
<dbReference type="RefSeq" id="WP_146868443.1">
    <property type="nucleotide sequence ID" value="NZ_BKBC01000022.1"/>
</dbReference>
<dbReference type="EMBL" id="WOFV02000016">
    <property type="protein sequence ID" value="NAS17675.1"/>
    <property type="molecule type" value="Genomic_DNA"/>
</dbReference>
<evidence type="ECO:0000313" key="3">
    <source>
        <dbReference type="Proteomes" id="UP000321089"/>
    </source>
</evidence>
<gene>
    <name evidence="1" type="ORF">CBU02nite_19210</name>
    <name evidence="2" type="ORF">GND98_007265</name>
</gene>
<evidence type="ECO:0000313" key="2">
    <source>
        <dbReference type="EMBL" id="NAS17675.1"/>
    </source>
</evidence>